<dbReference type="InterPro" id="IPR005855">
    <property type="entry name" value="GFAT"/>
</dbReference>
<evidence type="ECO:0000313" key="13">
    <source>
        <dbReference type="EMBL" id="ASJ75419.1"/>
    </source>
</evidence>
<dbReference type="FunFam" id="3.60.20.10:FF:000006">
    <property type="entry name" value="Glutamine--fructose-6-phosphate aminotransferase [isomerizing]"/>
    <property type="match status" value="1"/>
</dbReference>
<accession>A0A2Z2NVQ3</accession>
<dbReference type="FunFam" id="3.40.50.10490:FF:000002">
    <property type="entry name" value="Glutamine--fructose-6-phosphate aminotransferase [isomerizing]"/>
    <property type="match status" value="1"/>
</dbReference>
<sequence>MCGIIAYTGSKEASSILIDGLHRLEYRGYDSAGIALVHRKRIRCWKAAGKISMLEQGLPETTPGHCGIGHTRWATHGAPTDANAHPHTDTDLRIAVAHNGIIENADSLRAQLIAQGVTFSSETDSEVLAHLLAAYDGSLIDAMRTVLPKVQGTYGLAAIDRNAPDTIVVARLGSPVILGIGENEMLAASDMSALARHTQEIVHLDDGEVAELSPRGFHVTTMDARPSQKSSTQLSGALADYDKGGYAHYLHREIRDQVEVVQRTLSGRLDLRFSTAHLGGLNLAPRDLLNTRRIKILGCGSAYYAGMAGAHMIEGLARLPVSAEPAAEFRYRNPVVEPETLYIVASQSGETFDTLAALREIRRKGGFVLGIVNSVGSTIAREVDGGIYMHAGPEVSVASTKAYTSMLTVFSLLALMLGRLRDVSPQRGSTLVAALQELPDKVGETLALEDSIAAIAPTLIKAHSAFFLGRTASYPVALEGAQKLKEISYIHAEAYPASELKHGPLALISSTTPCIVLLPDDELLTKSLTSLEEIRTRGAPIISLTDSNHPRIHELSDQLITLPAVSTLLQPIVAGIALQLLAYHCALLLERDIDQPRNLAKSVTVE</sequence>
<evidence type="ECO:0000256" key="2">
    <source>
        <dbReference type="ARBA" id="ARBA00004496"/>
    </source>
</evidence>
<dbReference type="InterPro" id="IPR029055">
    <property type="entry name" value="Ntn_hydrolases_N"/>
</dbReference>
<dbReference type="EMBL" id="CP018632">
    <property type="protein sequence ID" value="ASJ75419.1"/>
    <property type="molecule type" value="Genomic_DNA"/>
</dbReference>
<keyword evidence="5 10" id="KW-0963">Cytoplasm</keyword>
<name>A0A2Z2NVQ3_9GAMM</name>
<evidence type="ECO:0000256" key="1">
    <source>
        <dbReference type="ARBA" id="ARBA00001031"/>
    </source>
</evidence>
<dbReference type="InterPro" id="IPR046348">
    <property type="entry name" value="SIS_dom_sf"/>
</dbReference>
<dbReference type="PANTHER" id="PTHR10937:SF0">
    <property type="entry name" value="GLUTAMINE--FRUCTOSE-6-PHOSPHATE TRANSAMINASE (ISOMERIZING)"/>
    <property type="match status" value="1"/>
</dbReference>
<comment type="subunit">
    <text evidence="10">Homodimer.</text>
</comment>
<evidence type="ECO:0000256" key="8">
    <source>
        <dbReference type="ARBA" id="ARBA00022737"/>
    </source>
</evidence>
<feature type="domain" description="SIS" evidence="12">
    <location>
        <begin position="284"/>
        <end position="423"/>
    </location>
</feature>
<dbReference type="Proteomes" id="UP000250079">
    <property type="component" value="Chromosome"/>
</dbReference>
<evidence type="ECO:0000259" key="12">
    <source>
        <dbReference type="PROSITE" id="PS51464"/>
    </source>
</evidence>
<dbReference type="GO" id="GO:0005829">
    <property type="term" value="C:cytosol"/>
    <property type="evidence" value="ECO:0007669"/>
    <property type="project" value="TreeGrafter"/>
</dbReference>
<dbReference type="GO" id="GO:0046349">
    <property type="term" value="P:amino sugar biosynthetic process"/>
    <property type="evidence" value="ECO:0007669"/>
    <property type="project" value="UniProtKB-ARBA"/>
</dbReference>
<dbReference type="PROSITE" id="PS51278">
    <property type="entry name" value="GATASE_TYPE_2"/>
    <property type="match status" value="1"/>
</dbReference>
<dbReference type="Gene3D" id="3.40.50.10490">
    <property type="entry name" value="Glucose-6-phosphate isomerase like protein, domain 1"/>
    <property type="match status" value="2"/>
</dbReference>
<dbReference type="PROSITE" id="PS51464">
    <property type="entry name" value="SIS"/>
    <property type="match status" value="2"/>
</dbReference>
<protein>
    <recommendedName>
        <fullName evidence="4 10">Glutamine--fructose-6-phosphate aminotransferase [isomerizing]</fullName>
        <ecNumber evidence="3 10">2.6.1.16</ecNumber>
    </recommendedName>
    <alternativeName>
        <fullName evidence="10">D-fructose-6-phosphate amidotransferase</fullName>
    </alternativeName>
    <alternativeName>
        <fullName evidence="10">GFAT</fullName>
    </alternativeName>
    <alternativeName>
        <fullName evidence="10">Glucosamine-6-phosphate synthase</fullName>
    </alternativeName>
    <alternativeName>
        <fullName evidence="10">Hexosephosphate aminotransferase</fullName>
    </alternativeName>
    <alternativeName>
        <fullName evidence="10">L-glutamine--D-fructose-6-phosphate amidotransferase</fullName>
    </alternativeName>
</protein>
<evidence type="ECO:0000256" key="4">
    <source>
        <dbReference type="ARBA" id="ARBA00016090"/>
    </source>
</evidence>
<dbReference type="AlphaFoldDB" id="A0A2Z2NVQ3"/>
<keyword evidence="14" id="KW-1185">Reference proteome</keyword>
<dbReference type="CDD" id="cd05008">
    <property type="entry name" value="SIS_GlmS_GlmD_1"/>
    <property type="match status" value="1"/>
</dbReference>
<dbReference type="CDD" id="cd00714">
    <property type="entry name" value="GFAT"/>
    <property type="match status" value="1"/>
</dbReference>
<dbReference type="PANTHER" id="PTHR10937">
    <property type="entry name" value="GLUCOSAMINE--FRUCTOSE-6-PHOSPHATE AMINOTRANSFERASE, ISOMERIZING"/>
    <property type="match status" value="1"/>
</dbReference>
<dbReference type="InterPro" id="IPR035490">
    <property type="entry name" value="GlmS/FrlB_SIS"/>
</dbReference>
<dbReference type="GO" id="GO:0006487">
    <property type="term" value="P:protein N-linked glycosylation"/>
    <property type="evidence" value="ECO:0007669"/>
    <property type="project" value="TreeGrafter"/>
</dbReference>
<evidence type="ECO:0000256" key="5">
    <source>
        <dbReference type="ARBA" id="ARBA00022490"/>
    </source>
</evidence>
<keyword evidence="6 10" id="KW-0032">Aminotransferase</keyword>
<reference evidence="13 14" key="1">
    <citation type="submission" date="2016-12" db="EMBL/GenBank/DDBJ databases">
        <authorList>
            <person name="Song W.-J."/>
            <person name="Kurnit D.M."/>
        </authorList>
    </citation>
    <scope>NUCLEOTIDE SEQUENCE [LARGE SCALE GENOMIC DNA]</scope>
    <source>
        <strain evidence="13 14">IMCC3135</strain>
    </source>
</reference>
<evidence type="ECO:0000256" key="7">
    <source>
        <dbReference type="ARBA" id="ARBA00022679"/>
    </source>
</evidence>
<organism evidence="13 14">
    <name type="scientific">Granulosicoccus antarcticus IMCC3135</name>
    <dbReference type="NCBI Taxonomy" id="1192854"/>
    <lineage>
        <taxon>Bacteria</taxon>
        <taxon>Pseudomonadati</taxon>
        <taxon>Pseudomonadota</taxon>
        <taxon>Gammaproteobacteria</taxon>
        <taxon>Chromatiales</taxon>
        <taxon>Granulosicoccaceae</taxon>
        <taxon>Granulosicoccus</taxon>
    </lineage>
</organism>
<comment type="subcellular location">
    <subcellularLocation>
        <location evidence="2 10">Cytoplasm</location>
    </subcellularLocation>
</comment>
<dbReference type="Pfam" id="PF01380">
    <property type="entry name" value="SIS"/>
    <property type="match status" value="2"/>
</dbReference>
<dbReference type="GO" id="GO:0097367">
    <property type="term" value="F:carbohydrate derivative binding"/>
    <property type="evidence" value="ECO:0007669"/>
    <property type="project" value="InterPro"/>
</dbReference>
<dbReference type="InterPro" id="IPR035466">
    <property type="entry name" value="GlmS/AgaS_SIS"/>
</dbReference>
<dbReference type="HAMAP" id="MF_00164">
    <property type="entry name" value="GlmS"/>
    <property type="match status" value="1"/>
</dbReference>
<dbReference type="CDD" id="cd05009">
    <property type="entry name" value="SIS_GlmS_GlmD_2"/>
    <property type="match status" value="1"/>
</dbReference>
<evidence type="ECO:0000256" key="6">
    <source>
        <dbReference type="ARBA" id="ARBA00022576"/>
    </source>
</evidence>
<dbReference type="InterPro" id="IPR017932">
    <property type="entry name" value="GATase_2_dom"/>
</dbReference>
<dbReference type="GO" id="GO:0005975">
    <property type="term" value="P:carbohydrate metabolic process"/>
    <property type="evidence" value="ECO:0007669"/>
    <property type="project" value="UniProtKB-UniRule"/>
</dbReference>
<feature type="domain" description="SIS" evidence="12">
    <location>
        <begin position="455"/>
        <end position="596"/>
    </location>
</feature>
<evidence type="ECO:0000259" key="11">
    <source>
        <dbReference type="PROSITE" id="PS51278"/>
    </source>
</evidence>
<evidence type="ECO:0000313" key="14">
    <source>
        <dbReference type="Proteomes" id="UP000250079"/>
    </source>
</evidence>
<dbReference type="Gene3D" id="3.60.20.10">
    <property type="entry name" value="Glutamine Phosphoribosylpyrophosphate, subunit 1, domain 1"/>
    <property type="match status" value="1"/>
</dbReference>
<comment type="function">
    <text evidence="10">Catalyzes the first step in hexosamine metabolism, converting fructose-6P into glucosamine-6P using glutamine as a nitrogen source.</text>
</comment>
<dbReference type="NCBIfam" id="TIGR01135">
    <property type="entry name" value="glmS"/>
    <property type="match status" value="1"/>
</dbReference>
<feature type="domain" description="Glutamine amidotransferase type-2" evidence="11">
    <location>
        <begin position="2"/>
        <end position="215"/>
    </location>
</feature>
<evidence type="ECO:0000256" key="3">
    <source>
        <dbReference type="ARBA" id="ARBA00012916"/>
    </source>
</evidence>
<dbReference type="EC" id="2.6.1.16" evidence="3 10"/>
<evidence type="ECO:0000256" key="10">
    <source>
        <dbReference type="HAMAP-Rule" id="MF_00164"/>
    </source>
</evidence>
<dbReference type="SUPFAM" id="SSF56235">
    <property type="entry name" value="N-terminal nucleophile aminohydrolases (Ntn hydrolases)"/>
    <property type="match status" value="1"/>
</dbReference>
<dbReference type="GO" id="GO:0006002">
    <property type="term" value="P:fructose 6-phosphate metabolic process"/>
    <property type="evidence" value="ECO:0007669"/>
    <property type="project" value="TreeGrafter"/>
</dbReference>
<proteinExistence type="inferred from homology"/>
<keyword evidence="8" id="KW-0677">Repeat</keyword>
<dbReference type="GO" id="GO:0006047">
    <property type="term" value="P:UDP-N-acetylglucosamine metabolic process"/>
    <property type="evidence" value="ECO:0007669"/>
    <property type="project" value="TreeGrafter"/>
</dbReference>
<feature type="active site" description="For Fru-6P isomerization activity" evidence="10">
    <location>
        <position position="601"/>
    </location>
</feature>
<dbReference type="NCBIfam" id="NF001484">
    <property type="entry name" value="PRK00331.1"/>
    <property type="match status" value="1"/>
</dbReference>
<dbReference type="KEGG" id="gai:IMCC3135_26820"/>
<dbReference type="Pfam" id="PF13522">
    <property type="entry name" value="GATase_6"/>
    <property type="match status" value="1"/>
</dbReference>
<gene>
    <name evidence="13" type="primary">glmS_3</name>
    <name evidence="10" type="synonym">glmS</name>
    <name evidence="13" type="ORF">IMCC3135_26820</name>
</gene>
<dbReference type="OrthoDB" id="9761808at2"/>
<dbReference type="SUPFAM" id="SSF53697">
    <property type="entry name" value="SIS domain"/>
    <property type="match status" value="1"/>
</dbReference>
<keyword evidence="9" id="KW-0315">Glutamine amidotransferase</keyword>
<comment type="catalytic activity">
    <reaction evidence="1 10">
        <text>D-fructose 6-phosphate + L-glutamine = D-glucosamine 6-phosphate + L-glutamate</text>
        <dbReference type="Rhea" id="RHEA:13237"/>
        <dbReference type="ChEBI" id="CHEBI:29985"/>
        <dbReference type="ChEBI" id="CHEBI:58359"/>
        <dbReference type="ChEBI" id="CHEBI:58725"/>
        <dbReference type="ChEBI" id="CHEBI:61527"/>
        <dbReference type="EC" id="2.6.1.16"/>
    </reaction>
</comment>
<dbReference type="FunFam" id="3.40.50.10490:FF:000001">
    <property type="entry name" value="Glutamine--fructose-6-phosphate aminotransferase [isomerizing]"/>
    <property type="match status" value="1"/>
</dbReference>
<dbReference type="GO" id="GO:0004360">
    <property type="term" value="F:glutamine-fructose-6-phosphate transaminase (isomerizing) activity"/>
    <property type="evidence" value="ECO:0007669"/>
    <property type="project" value="UniProtKB-UniRule"/>
</dbReference>
<dbReference type="RefSeq" id="WP_088920338.1">
    <property type="nucleotide sequence ID" value="NZ_CP018632.1"/>
</dbReference>
<dbReference type="InterPro" id="IPR047084">
    <property type="entry name" value="GFAT_N"/>
</dbReference>
<feature type="active site" description="Nucleophile; for GATase activity" evidence="10">
    <location>
        <position position="2"/>
    </location>
</feature>
<keyword evidence="7 10" id="KW-0808">Transferase</keyword>
<dbReference type="InterPro" id="IPR001347">
    <property type="entry name" value="SIS_dom"/>
</dbReference>
<feature type="initiator methionine" description="Removed" evidence="10">
    <location>
        <position position="1"/>
    </location>
</feature>
<evidence type="ECO:0000256" key="9">
    <source>
        <dbReference type="ARBA" id="ARBA00022962"/>
    </source>
</evidence>